<accession>A0A0V8IMT4</accession>
<name>A0A0V8IMT4_9MICC</name>
<evidence type="ECO:0000313" key="2">
    <source>
        <dbReference type="Proteomes" id="UP000053199"/>
    </source>
</evidence>
<keyword evidence="2" id="KW-1185">Reference proteome</keyword>
<dbReference type="RefSeq" id="WP_058268351.1">
    <property type="nucleotide sequence ID" value="NZ_FMAZ01000004.1"/>
</dbReference>
<reference evidence="1 2" key="1">
    <citation type="journal article" date="2014" name="Arch. Microbiol.">
        <title>Arthrobacter enclensis sp. nov., isolated from sediment sample.</title>
        <authorList>
            <person name="Dastager S.G."/>
            <person name="Liu Q."/>
            <person name="Tang S.K."/>
            <person name="Krishnamurthi S."/>
            <person name="Lee J.C."/>
            <person name="Li W.J."/>
        </authorList>
    </citation>
    <scope>NUCLEOTIDE SEQUENCE [LARGE SCALE GENOMIC DNA]</scope>
    <source>
        <strain evidence="1 2">NIO-1008</strain>
    </source>
</reference>
<dbReference type="AlphaFoldDB" id="A0A0V8IMT4"/>
<organism evidence="1 2">
    <name type="scientific">Pseudarthrobacter enclensis</name>
    <dbReference type="NCBI Taxonomy" id="993070"/>
    <lineage>
        <taxon>Bacteria</taxon>
        <taxon>Bacillati</taxon>
        <taxon>Actinomycetota</taxon>
        <taxon>Actinomycetes</taxon>
        <taxon>Micrococcales</taxon>
        <taxon>Micrococcaceae</taxon>
        <taxon>Pseudarthrobacter</taxon>
    </lineage>
</organism>
<dbReference type="EMBL" id="LNQM01000004">
    <property type="protein sequence ID" value="KSU76058.1"/>
    <property type="molecule type" value="Genomic_DNA"/>
</dbReference>
<proteinExistence type="predicted"/>
<comment type="caution">
    <text evidence="1">The sequence shown here is derived from an EMBL/GenBank/DDBJ whole genome shotgun (WGS) entry which is preliminary data.</text>
</comment>
<dbReference type="Proteomes" id="UP000053199">
    <property type="component" value="Unassembled WGS sequence"/>
</dbReference>
<evidence type="ECO:0008006" key="3">
    <source>
        <dbReference type="Google" id="ProtNLM"/>
    </source>
</evidence>
<evidence type="ECO:0000313" key="1">
    <source>
        <dbReference type="EMBL" id="KSU76058.1"/>
    </source>
</evidence>
<gene>
    <name evidence="1" type="ORF">AS031_11865</name>
</gene>
<protein>
    <recommendedName>
        <fullName evidence="3">Antitoxin HicB</fullName>
    </recommendedName>
</protein>
<dbReference type="OrthoDB" id="4950452at2"/>
<sequence>MEPDWTFRIEDENARYSIPPDEVRVPLEAAVAKLREATEACRTAALELGAEIRTSSQAGYGVGWILETSNLNSGDLERVLRGEELF</sequence>